<dbReference type="InterPro" id="IPR001002">
    <property type="entry name" value="Chitin-bd_1"/>
</dbReference>
<organism evidence="15 16">
    <name type="scientific">Tricholomella constricta</name>
    <dbReference type="NCBI Taxonomy" id="117010"/>
    <lineage>
        <taxon>Eukaryota</taxon>
        <taxon>Fungi</taxon>
        <taxon>Dikarya</taxon>
        <taxon>Basidiomycota</taxon>
        <taxon>Agaricomycotina</taxon>
        <taxon>Agaricomycetes</taxon>
        <taxon>Agaricomycetidae</taxon>
        <taxon>Agaricales</taxon>
        <taxon>Tricholomatineae</taxon>
        <taxon>Lyophyllaceae</taxon>
        <taxon>Tricholomella</taxon>
    </lineage>
</organism>
<keyword evidence="8" id="KW-1015">Disulfide bond</keyword>
<evidence type="ECO:0000259" key="12">
    <source>
        <dbReference type="PROSITE" id="PS50941"/>
    </source>
</evidence>
<dbReference type="Proteomes" id="UP000565441">
    <property type="component" value="Unassembled WGS sequence"/>
</dbReference>
<evidence type="ECO:0008006" key="17">
    <source>
        <dbReference type="Google" id="ProtNLM"/>
    </source>
</evidence>
<dbReference type="PANTHER" id="PTHR47700">
    <property type="entry name" value="V CHITINASE, PUTATIVE (AFU_ORTHOLOGUE AFUA_6G13720)-RELATED"/>
    <property type="match status" value="1"/>
</dbReference>
<dbReference type="GO" id="GO:0008061">
    <property type="term" value="F:chitin binding"/>
    <property type="evidence" value="ECO:0007669"/>
    <property type="project" value="UniProtKB-UniRule"/>
</dbReference>
<proteinExistence type="predicted"/>
<feature type="domain" description="LysM" evidence="13">
    <location>
        <begin position="92"/>
        <end position="140"/>
    </location>
</feature>
<reference evidence="15 16" key="1">
    <citation type="journal article" date="2020" name="ISME J.">
        <title>Uncovering the hidden diversity of litter-decomposition mechanisms in mushroom-forming fungi.</title>
        <authorList>
            <person name="Floudas D."/>
            <person name="Bentzer J."/>
            <person name="Ahren D."/>
            <person name="Johansson T."/>
            <person name="Persson P."/>
            <person name="Tunlid A."/>
        </authorList>
    </citation>
    <scope>NUCLEOTIDE SEQUENCE [LARGE SCALE GENOMIC DNA]</scope>
    <source>
        <strain evidence="15 16">CBS 661.87</strain>
    </source>
</reference>
<evidence type="ECO:0000256" key="4">
    <source>
        <dbReference type="ARBA" id="ARBA00023024"/>
    </source>
</evidence>
<dbReference type="GO" id="GO:0000272">
    <property type="term" value="P:polysaccharide catabolic process"/>
    <property type="evidence" value="ECO:0007669"/>
    <property type="project" value="UniProtKB-KW"/>
</dbReference>
<dbReference type="PROSITE" id="PS51782">
    <property type="entry name" value="LYSM"/>
    <property type="match status" value="2"/>
</dbReference>
<dbReference type="Gene3D" id="3.10.350.10">
    <property type="entry name" value="LysM domain"/>
    <property type="match status" value="2"/>
</dbReference>
<keyword evidence="7" id="KW-0624">Polysaccharide degradation</keyword>
<evidence type="ECO:0000256" key="1">
    <source>
        <dbReference type="ARBA" id="ARBA00000822"/>
    </source>
</evidence>
<evidence type="ECO:0000256" key="6">
    <source>
        <dbReference type="ARBA" id="ARBA00023295"/>
    </source>
</evidence>
<dbReference type="InterPro" id="IPR017853">
    <property type="entry name" value="GH"/>
</dbReference>
<feature type="disulfide bond" evidence="8">
    <location>
        <begin position="193"/>
        <end position="197"/>
    </location>
</feature>
<dbReference type="Gene3D" id="3.20.20.80">
    <property type="entry name" value="Glycosidases"/>
    <property type="match status" value="1"/>
</dbReference>
<dbReference type="SUPFAM" id="SSF57016">
    <property type="entry name" value="Plant lectins/antimicrobial peptides"/>
    <property type="match status" value="1"/>
</dbReference>
<keyword evidence="4" id="KW-0146">Chitin degradation</keyword>
<dbReference type="InterPro" id="IPR018392">
    <property type="entry name" value="LysM"/>
</dbReference>
<dbReference type="InterPro" id="IPR001579">
    <property type="entry name" value="Glyco_hydro_18_chit_AS"/>
</dbReference>
<evidence type="ECO:0000259" key="13">
    <source>
        <dbReference type="PROSITE" id="PS51782"/>
    </source>
</evidence>
<feature type="domain" description="Chitin-binding type-1" evidence="12">
    <location>
        <begin position="153"/>
        <end position="199"/>
    </location>
</feature>
<evidence type="ECO:0000256" key="9">
    <source>
        <dbReference type="RuleBase" id="RU000489"/>
    </source>
</evidence>
<feature type="disulfide bond" evidence="8">
    <location>
        <begin position="171"/>
        <end position="185"/>
    </location>
</feature>
<dbReference type="InterPro" id="IPR053214">
    <property type="entry name" value="LysM12-like"/>
</dbReference>
<dbReference type="SUPFAM" id="SSF54556">
    <property type="entry name" value="Chitinase insertion domain"/>
    <property type="match status" value="1"/>
</dbReference>
<evidence type="ECO:0000256" key="2">
    <source>
        <dbReference type="ARBA" id="ARBA00022669"/>
    </source>
</evidence>
<dbReference type="PANTHER" id="PTHR47700:SF2">
    <property type="entry name" value="CHITINASE"/>
    <property type="match status" value="1"/>
</dbReference>
<feature type="domain" description="LysM" evidence="13">
    <location>
        <begin position="28"/>
        <end position="73"/>
    </location>
</feature>
<feature type="signal peptide" evidence="11">
    <location>
        <begin position="1"/>
        <end position="24"/>
    </location>
</feature>
<evidence type="ECO:0000256" key="5">
    <source>
        <dbReference type="ARBA" id="ARBA00023277"/>
    </source>
</evidence>
<gene>
    <name evidence="15" type="ORF">D9615_002709</name>
</gene>
<dbReference type="Pfam" id="PF00187">
    <property type="entry name" value="Chitin_bind_1"/>
    <property type="match status" value="1"/>
</dbReference>
<dbReference type="Gene3D" id="3.30.60.10">
    <property type="entry name" value="Endochitinase-like"/>
    <property type="match status" value="1"/>
</dbReference>
<feature type="region of interest" description="Disordered" evidence="10">
    <location>
        <begin position="918"/>
        <end position="944"/>
    </location>
</feature>
<dbReference type="OrthoDB" id="73875at2759"/>
<dbReference type="Pfam" id="PF00704">
    <property type="entry name" value="Glyco_hydro_18"/>
    <property type="match status" value="1"/>
</dbReference>
<feature type="chain" id="PRO_5034473240" description="Chitinase" evidence="11">
    <location>
        <begin position="25"/>
        <end position="1292"/>
    </location>
</feature>
<accession>A0A8H5HFZ5</accession>
<keyword evidence="11" id="KW-0732">Signal</keyword>
<keyword evidence="6 9" id="KW-0326">Glycosidase</keyword>
<feature type="disulfide bond" evidence="8">
    <location>
        <begin position="166"/>
        <end position="178"/>
    </location>
</feature>
<dbReference type="InterPro" id="IPR029070">
    <property type="entry name" value="Chitinase_insertion_sf"/>
</dbReference>
<evidence type="ECO:0000313" key="15">
    <source>
        <dbReference type="EMBL" id="KAF5382647.1"/>
    </source>
</evidence>
<dbReference type="InterPro" id="IPR001223">
    <property type="entry name" value="Glyco_hydro18_cat"/>
</dbReference>
<keyword evidence="2 8" id="KW-0147">Chitin-binding</keyword>
<dbReference type="SUPFAM" id="SSF51445">
    <property type="entry name" value="(Trans)glycosidases"/>
    <property type="match status" value="1"/>
</dbReference>
<dbReference type="PROSITE" id="PS01095">
    <property type="entry name" value="GH18_1"/>
    <property type="match status" value="1"/>
</dbReference>
<dbReference type="EMBL" id="JAACJP010000008">
    <property type="protein sequence ID" value="KAF5382647.1"/>
    <property type="molecule type" value="Genomic_DNA"/>
</dbReference>
<evidence type="ECO:0000259" key="14">
    <source>
        <dbReference type="PROSITE" id="PS51910"/>
    </source>
</evidence>
<dbReference type="InterPro" id="IPR018371">
    <property type="entry name" value="Chitin-binding_1_CS"/>
</dbReference>
<dbReference type="GO" id="GO:0008843">
    <property type="term" value="F:endochitinase activity"/>
    <property type="evidence" value="ECO:0007669"/>
    <property type="project" value="UniProtKB-EC"/>
</dbReference>
<name>A0A8H5HFZ5_9AGAR</name>
<evidence type="ECO:0000256" key="7">
    <source>
        <dbReference type="ARBA" id="ARBA00023326"/>
    </source>
</evidence>
<evidence type="ECO:0000256" key="8">
    <source>
        <dbReference type="PROSITE-ProRule" id="PRU00261"/>
    </source>
</evidence>
<evidence type="ECO:0000256" key="10">
    <source>
        <dbReference type="SAM" id="MobiDB-lite"/>
    </source>
</evidence>
<keyword evidence="5" id="KW-0119">Carbohydrate metabolism</keyword>
<dbReference type="Pfam" id="PF01476">
    <property type="entry name" value="LysM"/>
    <property type="match status" value="2"/>
</dbReference>
<dbReference type="PROSITE" id="PS50941">
    <property type="entry name" value="CHIT_BIND_I_2"/>
    <property type="match status" value="1"/>
</dbReference>
<dbReference type="SMART" id="SM00636">
    <property type="entry name" value="Glyco_18"/>
    <property type="match status" value="1"/>
</dbReference>
<dbReference type="PROSITE" id="PS00026">
    <property type="entry name" value="CHIT_BIND_I_1"/>
    <property type="match status" value="1"/>
</dbReference>
<evidence type="ECO:0000256" key="3">
    <source>
        <dbReference type="ARBA" id="ARBA00022801"/>
    </source>
</evidence>
<dbReference type="InterPro" id="IPR036861">
    <property type="entry name" value="Endochitinase-like_sf"/>
</dbReference>
<dbReference type="GO" id="GO:0006032">
    <property type="term" value="P:chitin catabolic process"/>
    <property type="evidence" value="ECO:0007669"/>
    <property type="project" value="UniProtKB-KW"/>
</dbReference>
<dbReference type="SUPFAM" id="SSF54106">
    <property type="entry name" value="LysM domain"/>
    <property type="match status" value="1"/>
</dbReference>
<feature type="compositionally biased region" description="Low complexity" evidence="10">
    <location>
        <begin position="925"/>
        <end position="939"/>
    </location>
</feature>
<comment type="catalytic activity">
    <reaction evidence="1">
        <text>Random endo-hydrolysis of N-acetyl-beta-D-glucosaminide (1-&gt;4)-beta-linkages in chitin and chitodextrins.</text>
        <dbReference type="EC" id="3.2.1.14"/>
    </reaction>
</comment>
<dbReference type="InterPro" id="IPR011583">
    <property type="entry name" value="Chitinase_II/V-like_cat"/>
</dbReference>
<dbReference type="InterPro" id="IPR036779">
    <property type="entry name" value="LysM_dom_sf"/>
</dbReference>
<dbReference type="Gene3D" id="3.10.50.10">
    <property type="match status" value="1"/>
</dbReference>
<dbReference type="SMART" id="SM00270">
    <property type="entry name" value="ChtBD1"/>
    <property type="match status" value="1"/>
</dbReference>
<comment type="caution">
    <text evidence="8">Lacks conserved residue(s) required for the propagation of feature annotation.</text>
</comment>
<evidence type="ECO:0000256" key="11">
    <source>
        <dbReference type="SAM" id="SignalP"/>
    </source>
</evidence>
<sequence>MALGWLPYLSKLLLFLTLPSSTSATTCTIATVGSPYSTCFDIYTNAQITSDQFFSFNPGLDCNLLQIGQKVCISAGTLPSNAPVPYQNGTCFMYTAIPGDYCAAIAVKFDITTAQIETWNTDTYKWKGCANLQLGFTMCVSPGTPPPIAINPDLQCGPESPGNAACALKACCSAFGYCGVTDEFCSTSGPDPCISNCFTPTLPSCSASRTMRNIGYYAGWATRRPCGVFAPNEMDWTGYTHAHFAFAIISQSFELVIANEDIPLLNQLVARKSEFSGLQVIIAVGGWDFSELEPTRDLFSLMIATSSSRATFISSATAFLANYGLDGIDIDFEYPGAMERNGPATDTPNLTAFFNELRAALPSTSISVAAPAGFWFLRGFEIDKIASSVSYINMMSYDYHGPWDTNITGQAPVTSPHTSLLDMETSALLYIRAGIDLSKVNLGLAWYGRTYRLSDKTCVGYNCTMLGGGTPGRCTGASGYLAQFEVLELAAAGNTVSLDPSSQTYWLNDPDGDLVTFDQADTWQVKENFAATTCFGGTFVWSIDQANVGDSGGGSDPSNSFSIIPWNPNPFPATTAISQTFVGSGSTVIIPVPTATTSVTIGGEVITLAAGGTPLSSLVPTGISQPDAVTPTWTYYISPPSGAASVTFTAPVTAAPTFSSIVPVPTASDAPAQSVSGPPGGSTCNGGNIWQLLFGPSIGGCLPPDIGIPGGTTPTAVPPSDWTGVWTNPVPPFSVSTVAQSYTYITWNPNPYPSPAAVSETFIRSDTTIIIAIPTTTTSITLGPDVITLNSGGTPVNSPVPTDVTQPNAITPIWTYNIMPPPDATSVFFTAPLTSTPTYSSLVPIPVSSDSPGNPVNGPPGDHHPCDPSNAWFLLFGGLLSGCLPFDVGIIGGITPHPIRPPGWTGIFINPYPLITKGSSPDEGSSTQTSTTTSTTSTSACAPWNTGMYDLPDDSVDADWEENGTDPSYLRKRGVNHRLVARAPPQFEPRRIAISNCPSAEATSPSYVALQAGTHYFVDGTPATGSHLFHETVASRPPVSNQEHVFELGYIKQFFDNLFGNISPEACTWITDNVFQFIRTDGTDFGAALIAAMDRVENMVWVDVPLNQAKSSLVNGNSDTPANPPRKDDMDYLRLHGDFTDDNVFIHNLEFNLQNLEILGSYMTETSDIFKNIALQVQNLLSELTPSTPIFTSSLPTLFYRWLHDVAGSYPNGCTLRGENAYAYYRTTMDMISARTQEPVPQCFTLYHQNNYSPTSINNFADLLPPAPRLRDCNPPGSTGSIGYLTRSNGAS</sequence>
<dbReference type="CDD" id="cd00035">
    <property type="entry name" value="ChtBD1"/>
    <property type="match status" value="1"/>
</dbReference>
<protein>
    <recommendedName>
        <fullName evidence="17">Chitinase</fullName>
    </recommendedName>
</protein>
<dbReference type="PROSITE" id="PS51910">
    <property type="entry name" value="GH18_2"/>
    <property type="match status" value="1"/>
</dbReference>
<comment type="caution">
    <text evidence="15">The sequence shown here is derived from an EMBL/GenBank/DDBJ whole genome shotgun (WGS) entry which is preliminary data.</text>
</comment>
<keyword evidence="16" id="KW-1185">Reference proteome</keyword>
<dbReference type="CDD" id="cd00118">
    <property type="entry name" value="LysM"/>
    <property type="match status" value="2"/>
</dbReference>
<feature type="domain" description="GH18" evidence="14">
    <location>
        <begin position="211"/>
        <end position="584"/>
    </location>
</feature>
<dbReference type="SMART" id="SM00257">
    <property type="entry name" value="LysM"/>
    <property type="match status" value="2"/>
</dbReference>
<evidence type="ECO:0000313" key="16">
    <source>
        <dbReference type="Proteomes" id="UP000565441"/>
    </source>
</evidence>
<keyword evidence="3 9" id="KW-0378">Hydrolase</keyword>